<evidence type="ECO:0000313" key="2">
    <source>
        <dbReference type="Proteomes" id="UP000721415"/>
    </source>
</evidence>
<dbReference type="Proteomes" id="UP000721415">
    <property type="component" value="Unassembled WGS sequence"/>
</dbReference>
<dbReference type="Pfam" id="PF08282">
    <property type="entry name" value="Hydrolase_3"/>
    <property type="match status" value="1"/>
</dbReference>
<gene>
    <name evidence="1" type="ORF">HZY91_00810</name>
</gene>
<dbReference type="NCBIfam" id="TIGR00099">
    <property type="entry name" value="Cof-subfamily"/>
    <property type="match status" value="1"/>
</dbReference>
<dbReference type="InterPro" id="IPR036412">
    <property type="entry name" value="HAD-like_sf"/>
</dbReference>
<dbReference type="EMBL" id="JACBXQ010000001">
    <property type="protein sequence ID" value="MBG9985430.1"/>
    <property type="molecule type" value="Genomic_DNA"/>
</dbReference>
<dbReference type="SFLD" id="SFLDG01140">
    <property type="entry name" value="C2.B:_Phosphomannomutase_and_P"/>
    <property type="match status" value="1"/>
</dbReference>
<dbReference type="NCBIfam" id="TIGR01484">
    <property type="entry name" value="HAD-SF-IIB"/>
    <property type="match status" value="1"/>
</dbReference>
<dbReference type="PANTHER" id="PTHR10000:SF8">
    <property type="entry name" value="HAD SUPERFAMILY HYDROLASE-LIKE, TYPE 3"/>
    <property type="match status" value="1"/>
</dbReference>
<evidence type="ECO:0000313" key="1">
    <source>
        <dbReference type="EMBL" id="MBG9985430.1"/>
    </source>
</evidence>
<sequence length="271" mass="30448">MYKLFVSDVDDTLLDHNKQFGKNFDLFLQTLQNHNIYFTIATGRSGQAIQPIIDQLQLKLPYATSNGAAIMQEGKVIESFTIKIEPLKEIITQAHEMGITVIYAINGQEYALSESPFILKERKQNFTHQIIQPLTEQDWKTLEVDKILLVDDDPTTGLERLLNLSQQLEEEYDYLTFSDWAMDIIGKNVNKGRALAWIADYLNVPMEATIAAGDNHNDIALLRAAGKGIAVQNALSEAKAVADIIAKQKYCDGVIEEVQKLIKNKTSATIF</sequence>
<dbReference type="Gene3D" id="3.40.50.1000">
    <property type="entry name" value="HAD superfamily/HAD-like"/>
    <property type="match status" value="1"/>
</dbReference>
<dbReference type="InterPro" id="IPR006379">
    <property type="entry name" value="HAD-SF_hydro_IIB"/>
</dbReference>
<dbReference type="InterPro" id="IPR023214">
    <property type="entry name" value="HAD_sf"/>
</dbReference>
<reference evidence="1 2" key="1">
    <citation type="submission" date="2020-07" db="EMBL/GenBank/DDBJ databases">
        <title>Facklamia lactis sp. nov., isolated from raw milk.</title>
        <authorList>
            <person name="Doll E.V."/>
            <person name="Huptas C."/>
            <person name="Staib L."/>
            <person name="Wenning M."/>
            <person name="Scherer S."/>
        </authorList>
    </citation>
    <scope>NUCLEOTIDE SEQUENCE [LARGE SCALE GENOMIC DNA]</scope>
    <source>
        <strain evidence="1 2">DSM 111018</strain>
    </source>
</reference>
<accession>A0ABS0LMP2</accession>
<protein>
    <submittedName>
        <fullName evidence="1">HAD family phosphatase</fullName>
    </submittedName>
</protein>
<dbReference type="InterPro" id="IPR000150">
    <property type="entry name" value="Cof"/>
</dbReference>
<dbReference type="SFLD" id="SFLDS00003">
    <property type="entry name" value="Haloacid_Dehalogenase"/>
    <property type="match status" value="1"/>
</dbReference>
<comment type="caution">
    <text evidence="1">The sequence shown here is derived from an EMBL/GenBank/DDBJ whole genome shotgun (WGS) entry which is preliminary data.</text>
</comment>
<keyword evidence="2" id="KW-1185">Reference proteome</keyword>
<organism evidence="1 2">
    <name type="scientific">Facklamia lactis</name>
    <dbReference type="NCBI Taxonomy" id="2749967"/>
    <lineage>
        <taxon>Bacteria</taxon>
        <taxon>Bacillati</taxon>
        <taxon>Bacillota</taxon>
        <taxon>Bacilli</taxon>
        <taxon>Lactobacillales</taxon>
        <taxon>Aerococcaceae</taxon>
        <taxon>Facklamia</taxon>
    </lineage>
</organism>
<dbReference type="PANTHER" id="PTHR10000">
    <property type="entry name" value="PHOSPHOSERINE PHOSPHATASE"/>
    <property type="match status" value="1"/>
</dbReference>
<proteinExistence type="predicted"/>
<dbReference type="SUPFAM" id="SSF56784">
    <property type="entry name" value="HAD-like"/>
    <property type="match status" value="1"/>
</dbReference>
<name>A0ABS0LMP2_9LACT</name>
<dbReference type="RefSeq" id="WP_197113649.1">
    <property type="nucleotide sequence ID" value="NZ_JACBXQ010000001.1"/>
</dbReference>
<dbReference type="Gene3D" id="3.30.1240.10">
    <property type="match status" value="1"/>
</dbReference>